<dbReference type="InterPro" id="IPR002616">
    <property type="entry name" value="tRNA_ribo_trans-like"/>
</dbReference>
<evidence type="ECO:0000256" key="1">
    <source>
        <dbReference type="ARBA" id="ARBA00022833"/>
    </source>
</evidence>
<accession>X1QWS3</accession>
<evidence type="ECO:0000259" key="2">
    <source>
        <dbReference type="Pfam" id="PF01702"/>
    </source>
</evidence>
<feature type="non-terminal residue" evidence="3">
    <location>
        <position position="58"/>
    </location>
</feature>
<feature type="domain" description="tRNA-guanine(15) transglycosylase-like" evidence="2">
    <location>
        <begin position="2"/>
        <end position="57"/>
    </location>
</feature>
<dbReference type="EMBL" id="BARW01012635">
    <property type="protein sequence ID" value="GAI72982.1"/>
    <property type="molecule type" value="Genomic_DNA"/>
</dbReference>
<dbReference type="Gene3D" id="3.20.20.105">
    <property type="entry name" value="Queuine tRNA-ribosyltransferase-like"/>
    <property type="match status" value="1"/>
</dbReference>
<dbReference type="PANTHER" id="PTHR43530:SF1">
    <property type="entry name" value="QUEUINE TRNA-RIBOSYLTRANSFERASE CATALYTIC SUBUNIT 1"/>
    <property type="match status" value="1"/>
</dbReference>
<name>X1QWS3_9ZZZZ</name>
<dbReference type="PANTHER" id="PTHR43530">
    <property type="entry name" value="QUEUINE TRNA-RIBOSYLTRANSFERASE CATALYTIC SUBUNIT 1"/>
    <property type="match status" value="1"/>
</dbReference>
<evidence type="ECO:0000313" key="3">
    <source>
        <dbReference type="EMBL" id="GAI72982.1"/>
    </source>
</evidence>
<reference evidence="3" key="1">
    <citation type="journal article" date="2014" name="Front. Microbiol.">
        <title>High frequency of phylogenetically diverse reductive dehalogenase-homologous genes in deep subseafloor sedimentary metagenomes.</title>
        <authorList>
            <person name="Kawai M."/>
            <person name="Futagami T."/>
            <person name="Toyoda A."/>
            <person name="Takaki Y."/>
            <person name="Nishi S."/>
            <person name="Hori S."/>
            <person name="Arai W."/>
            <person name="Tsubouchi T."/>
            <person name="Morono Y."/>
            <person name="Uchiyama I."/>
            <person name="Ito T."/>
            <person name="Fujiyama A."/>
            <person name="Inagaki F."/>
            <person name="Takami H."/>
        </authorList>
    </citation>
    <scope>NUCLEOTIDE SEQUENCE</scope>
    <source>
        <strain evidence="3">Expedition CK06-06</strain>
    </source>
</reference>
<keyword evidence="1" id="KW-0862">Zinc</keyword>
<dbReference type="GO" id="GO:0008479">
    <property type="term" value="F:tRNA-guanosine(34) queuine transglycosylase activity"/>
    <property type="evidence" value="ECO:0007669"/>
    <property type="project" value="TreeGrafter"/>
</dbReference>
<dbReference type="SUPFAM" id="SSF51713">
    <property type="entry name" value="tRNA-guanine transglycosylase"/>
    <property type="match status" value="1"/>
</dbReference>
<dbReference type="InterPro" id="IPR036511">
    <property type="entry name" value="TGT-like_sf"/>
</dbReference>
<dbReference type="AlphaFoldDB" id="X1QWS3"/>
<protein>
    <recommendedName>
        <fullName evidence="2">tRNA-guanine(15) transglycosylase-like domain-containing protein</fullName>
    </recommendedName>
</protein>
<gene>
    <name evidence="3" type="ORF">S12H4_23678</name>
</gene>
<dbReference type="Pfam" id="PF01702">
    <property type="entry name" value="TGT"/>
    <property type="match status" value="1"/>
</dbReference>
<comment type="caution">
    <text evidence="3">The sequence shown here is derived from an EMBL/GenBank/DDBJ whole genome shotgun (WGS) entry which is preliminary data.</text>
</comment>
<dbReference type="GO" id="GO:0006400">
    <property type="term" value="P:tRNA modification"/>
    <property type="evidence" value="ECO:0007669"/>
    <property type="project" value="InterPro"/>
</dbReference>
<proteinExistence type="predicted"/>
<dbReference type="NCBIfam" id="TIGR00449">
    <property type="entry name" value="tgt_general"/>
    <property type="match status" value="1"/>
</dbReference>
<organism evidence="3">
    <name type="scientific">marine sediment metagenome</name>
    <dbReference type="NCBI Taxonomy" id="412755"/>
    <lineage>
        <taxon>unclassified sequences</taxon>
        <taxon>metagenomes</taxon>
        <taxon>ecological metagenomes</taxon>
    </lineage>
</organism>
<dbReference type="GO" id="GO:0005829">
    <property type="term" value="C:cytosol"/>
    <property type="evidence" value="ECO:0007669"/>
    <property type="project" value="TreeGrafter"/>
</dbReference>
<sequence>MPTPVFLPVGSQGTVKTLIPEELKDVGIQMILANTYHLYLRPGVAVVEEMGGLHKFMA</sequence>